<evidence type="ECO:0000313" key="2">
    <source>
        <dbReference type="EMBL" id="GHO51412.1"/>
    </source>
</evidence>
<keyword evidence="3" id="KW-1185">Reference proteome</keyword>
<feature type="transmembrane region" description="Helical" evidence="1">
    <location>
        <begin position="116"/>
        <end position="135"/>
    </location>
</feature>
<dbReference type="Proteomes" id="UP000612362">
    <property type="component" value="Unassembled WGS sequence"/>
</dbReference>
<feature type="transmembrane region" description="Helical" evidence="1">
    <location>
        <begin position="80"/>
        <end position="104"/>
    </location>
</feature>
<feature type="transmembrane region" description="Helical" evidence="1">
    <location>
        <begin position="9"/>
        <end position="30"/>
    </location>
</feature>
<evidence type="ECO:0000313" key="3">
    <source>
        <dbReference type="Proteomes" id="UP000612362"/>
    </source>
</evidence>
<organism evidence="2 3">
    <name type="scientific">Ktedonospora formicarum</name>
    <dbReference type="NCBI Taxonomy" id="2778364"/>
    <lineage>
        <taxon>Bacteria</taxon>
        <taxon>Bacillati</taxon>
        <taxon>Chloroflexota</taxon>
        <taxon>Ktedonobacteria</taxon>
        <taxon>Ktedonobacterales</taxon>
        <taxon>Ktedonobacteraceae</taxon>
        <taxon>Ktedonospora</taxon>
    </lineage>
</organism>
<keyword evidence="1" id="KW-0472">Membrane</keyword>
<keyword evidence="1" id="KW-0812">Transmembrane</keyword>
<accession>A0A8J3IEQ3</accession>
<feature type="transmembrane region" description="Helical" evidence="1">
    <location>
        <begin position="171"/>
        <end position="190"/>
    </location>
</feature>
<reference evidence="2" key="1">
    <citation type="submission" date="2020-10" db="EMBL/GenBank/DDBJ databases">
        <title>Taxonomic study of unclassified bacteria belonging to the class Ktedonobacteria.</title>
        <authorList>
            <person name="Yabe S."/>
            <person name="Wang C.M."/>
            <person name="Zheng Y."/>
            <person name="Sakai Y."/>
            <person name="Cavaletti L."/>
            <person name="Monciardini P."/>
            <person name="Donadio S."/>
        </authorList>
    </citation>
    <scope>NUCLEOTIDE SEQUENCE</scope>
    <source>
        <strain evidence="2">SOSP1-1</strain>
    </source>
</reference>
<evidence type="ECO:0000256" key="1">
    <source>
        <dbReference type="SAM" id="Phobius"/>
    </source>
</evidence>
<gene>
    <name evidence="2" type="ORF">KSX_95750</name>
</gene>
<dbReference type="AlphaFoldDB" id="A0A8J3IEQ3"/>
<protein>
    <submittedName>
        <fullName evidence="2">Uncharacterized protein</fullName>
    </submittedName>
</protein>
<dbReference type="RefSeq" id="WP_220200326.1">
    <property type="nucleotide sequence ID" value="NZ_BNJF01000012.1"/>
</dbReference>
<sequence>MTRSTRRRWAIAVVAFWCFVQLPGIVWLPGVQPDAAALPERLLATIVSWGLGICWLLFNHFKPGFMDYLAALDVQTTPRLFDVILFHVTTLFCILAADSLLLLVAEQVGTPWITRMVVLTILAIALTGSWVTIILSPSLLEQQPSDFLLNVCIGGVCTLMAWIVVPAGYSALVTMIVLIWIAILPWCPWVPRVRARKKSALTTRKGQ</sequence>
<proteinExistence type="predicted"/>
<name>A0A8J3IEQ3_9CHLR</name>
<feature type="transmembrane region" description="Helical" evidence="1">
    <location>
        <begin position="147"/>
        <end position="165"/>
    </location>
</feature>
<dbReference type="EMBL" id="BNJF01000012">
    <property type="protein sequence ID" value="GHO51412.1"/>
    <property type="molecule type" value="Genomic_DNA"/>
</dbReference>
<keyword evidence="1" id="KW-1133">Transmembrane helix</keyword>
<feature type="transmembrane region" description="Helical" evidence="1">
    <location>
        <begin position="42"/>
        <end position="59"/>
    </location>
</feature>
<comment type="caution">
    <text evidence="2">The sequence shown here is derived from an EMBL/GenBank/DDBJ whole genome shotgun (WGS) entry which is preliminary data.</text>
</comment>